<evidence type="ECO:0000256" key="4">
    <source>
        <dbReference type="ARBA" id="ARBA00023163"/>
    </source>
</evidence>
<dbReference type="EMBL" id="JTJZ01000018">
    <property type="protein sequence ID" value="KHS52824.1"/>
    <property type="molecule type" value="Genomic_DNA"/>
</dbReference>
<dbReference type="SUPFAM" id="SSF53850">
    <property type="entry name" value="Periplasmic binding protein-like II"/>
    <property type="match status" value="1"/>
</dbReference>
<dbReference type="Gene3D" id="3.40.190.290">
    <property type="match status" value="1"/>
</dbReference>
<dbReference type="Proteomes" id="UP000031488">
    <property type="component" value="Unassembled WGS sequence"/>
</dbReference>
<dbReference type="Pfam" id="PF00126">
    <property type="entry name" value="HTH_1"/>
    <property type="match status" value="1"/>
</dbReference>
<proteinExistence type="inferred from homology"/>
<evidence type="ECO:0000313" key="7">
    <source>
        <dbReference type="Proteomes" id="UP000031488"/>
    </source>
</evidence>
<dbReference type="GO" id="GO:0003700">
    <property type="term" value="F:DNA-binding transcription factor activity"/>
    <property type="evidence" value="ECO:0007669"/>
    <property type="project" value="InterPro"/>
</dbReference>
<dbReference type="PANTHER" id="PTHR30126">
    <property type="entry name" value="HTH-TYPE TRANSCRIPTIONAL REGULATOR"/>
    <property type="match status" value="1"/>
</dbReference>
<evidence type="ECO:0000313" key="6">
    <source>
        <dbReference type="EMBL" id="KHS52824.1"/>
    </source>
</evidence>
<reference evidence="6 7" key="1">
    <citation type="submission" date="2014-11" db="EMBL/GenBank/DDBJ databases">
        <title>Draft Genome Sequence of Brevibacterium linens AE038-8.</title>
        <authorList>
            <person name="Maizel D."/>
            <person name="Utturkar S.M."/>
            <person name="Brown S.D."/>
            <person name="Ferrero M."/>
            <person name="Rosen B.P."/>
        </authorList>
    </citation>
    <scope>NUCLEOTIDE SEQUENCE [LARGE SCALE GENOMIC DNA]</scope>
    <source>
        <strain evidence="6 7">AE038-8</strain>
    </source>
</reference>
<dbReference type="PROSITE" id="PS50931">
    <property type="entry name" value="HTH_LYSR"/>
    <property type="match status" value="1"/>
</dbReference>
<comment type="caution">
    <text evidence="6">The sequence shown here is derived from an EMBL/GenBank/DDBJ whole genome shotgun (WGS) entry which is preliminary data.</text>
</comment>
<keyword evidence="4" id="KW-0804">Transcription</keyword>
<accession>A0A0B9A2D1</accession>
<name>A0A0B9A2D1_BRELN</name>
<gene>
    <name evidence="6" type="ORF">AE0388_1807</name>
</gene>
<dbReference type="InterPro" id="IPR005119">
    <property type="entry name" value="LysR_subst-bd"/>
</dbReference>
<comment type="similarity">
    <text evidence="1">Belongs to the LysR transcriptional regulatory family.</text>
</comment>
<dbReference type="InterPro" id="IPR000847">
    <property type="entry name" value="LysR_HTH_N"/>
</dbReference>
<evidence type="ECO:0000259" key="5">
    <source>
        <dbReference type="PROSITE" id="PS50931"/>
    </source>
</evidence>
<dbReference type="CDD" id="cd05466">
    <property type="entry name" value="PBP2_LTTR_substrate"/>
    <property type="match status" value="1"/>
</dbReference>
<evidence type="ECO:0000256" key="1">
    <source>
        <dbReference type="ARBA" id="ARBA00009437"/>
    </source>
</evidence>
<dbReference type="PRINTS" id="PR00039">
    <property type="entry name" value="HTHLYSR"/>
</dbReference>
<dbReference type="AlphaFoldDB" id="A0A0B9A2D1"/>
<keyword evidence="7" id="KW-1185">Reference proteome</keyword>
<dbReference type="Gene3D" id="1.10.10.10">
    <property type="entry name" value="Winged helix-like DNA-binding domain superfamily/Winged helix DNA-binding domain"/>
    <property type="match status" value="1"/>
</dbReference>
<dbReference type="SUPFAM" id="SSF46785">
    <property type="entry name" value="Winged helix' DNA-binding domain"/>
    <property type="match status" value="1"/>
</dbReference>
<feature type="domain" description="HTH lysR-type" evidence="5">
    <location>
        <begin position="1"/>
        <end position="58"/>
    </location>
</feature>
<sequence length="302" mass="32405">MNIRRLEYFLSVVDTGTVTHAAAQMHIAQPAMSRQIRTLERELKLNLFVTEGNRLVLTAAGRQFSTMAREVIATVRGTEHAAASLRTGRVESLTVATTVASARGFLADFIATTTTEDPALIVRTADHYAIEPMLDSGADLIISPAPTSRHLRSVDIADLQVFAYVPDGHELLDAGTEAVGLDRLCDFSLIVPSASSVSRRQFDAAIVELELEPHIRAESDDGASVIGLSSSGHGIGIGTEPPQGAVTALPIFVGDRRLSLRLFAAWRPEHFASAAILDLAHRAEDFLAQRASSAEPATDSMP</sequence>
<keyword evidence="3" id="KW-0238">DNA-binding</keyword>
<dbReference type="GO" id="GO:0003677">
    <property type="term" value="F:DNA binding"/>
    <property type="evidence" value="ECO:0007669"/>
    <property type="project" value="UniProtKB-KW"/>
</dbReference>
<dbReference type="RefSeq" id="WP_039209256.1">
    <property type="nucleotide sequence ID" value="NZ_JTJZ01000018.1"/>
</dbReference>
<organism evidence="6 7">
    <name type="scientific">Brevibacterium linens</name>
    <dbReference type="NCBI Taxonomy" id="1703"/>
    <lineage>
        <taxon>Bacteria</taxon>
        <taxon>Bacillati</taxon>
        <taxon>Actinomycetota</taxon>
        <taxon>Actinomycetes</taxon>
        <taxon>Micrococcales</taxon>
        <taxon>Brevibacteriaceae</taxon>
        <taxon>Brevibacterium</taxon>
    </lineage>
</organism>
<dbReference type="FunFam" id="1.10.10.10:FF:000001">
    <property type="entry name" value="LysR family transcriptional regulator"/>
    <property type="match status" value="1"/>
</dbReference>
<dbReference type="InterPro" id="IPR036388">
    <property type="entry name" value="WH-like_DNA-bd_sf"/>
</dbReference>
<dbReference type="PATRIC" id="fig|1703.6.peg.1690"/>
<evidence type="ECO:0000256" key="3">
    <source>
        <dbReference type="ARBA" id="ARBA00023125"/>
    </source>
</evidence>
<protein>
    <submittedName>
        <fullName evidence="6">Transcriptional regulator, LysR family</fullName>
    </submittedName>
</protein>
<dbReference type="OrthoDB" id="3181812at2"/>
<dbReference type="Pfam" id="PF03466">
    <property type="entry name" value="LysR_substrate"/>
    <property type="match status" value="1"/>
</dbReference>
<evidence type="ECO:0000256" key="2">
    <source>
        <dbReference type="ARBA" id="ARBA00023015"/>
    </source>
</evidence>
<keyword evidence="2" id="KW-0805">Transcription regulation</keyword>
<dbReference type="InterPro" id="IPR036390">
    <property type="entry name" value="WH_DNA-bd_sf"/>
</dbReference>